<keyword evidence="2" id="KW-1185">Reference proteome</keyword>
<sequence>MARHTYDNLVDCKTSTFSTARPSHMVHRAECCSDNGGGIIRRSCVNEWCRFNGTGDLAPFMASTRGVRVEAMNPT</sequence>
<protein>
    <submittedName>
        <fullName evidence="1">Uncharacterized protein</fullName>
    </submittedName>
</protein>
<dbReference type="EMBL" id="BAOQ01000075">
    <property type="protein sequence ID" value="GAC86299.1"/>
    <property type="molecule type" value="Genomic_DNA"/>
</dbReference>
<name>A0ABQ0IRW2_9ACTN</name>
<reference evidence="1 2" key="1">
    <citation type="submission" date="2013-02" db="EMBL/GenBank/DDBJ databases">
        <title>Whole genome shotgun sequence of Gordonia paraffinivorans NBRC 108238.</title>
        <authorList>
            <person name="Isaki-Nakamura S."/>
            <person name="Hosoyama A."/>
            <person name="Tsuchikane K."/>
            <person name="Ando Y."/>
            <person name="Baba S."/>
            <person name="Ohji S."/>
            <person name="Hamada M."/>
            <person name="Tamura T."/>
            <person name="Yamazoe A."/>
            <person name="Yamazaki S."/>
            <person name="Fujita N."/>
        </authorList>
    </citation>
    <scope>NUCLEOTIDE SEQUENCE [LARGE SCALE GENOMIC DNA]</scope>
    <source>
        <strain evidence="1 2">NBRC 108238</strain>
    </source>
</reference>
<gene>
    <name evidence="1" type="ORF">GP2_075_00040</name>
</gene>
<evidence type="ECO:0000313" key="2">
    <source>
        <dbReference type="Proteomes" id="UP000035021"/>
    </source>
</evidence>
<comment type="caution">
    <text evidence="1">The sequence shown here is derived from an EMBL/GenBank/DDBJ whole genome shotgun (WGS) entry which is preliminary data.</text>
</comment>
<organism evidence="1 2">
    <name type="scientific">Gordonia paraffinivorans NBRC 108238</name>
    <dbReference type="NCBI Taxonomy" id="1223543"/>
    <lineage>
        <taxon>Bacteria</taxon>
        <taxon>Bacillati</taxon>
        <taxon>Actinomycetota</taxon>
        <taxon>Actinomycetes</taxon>
        <taxon>Mycobacteriales</taxon>
        <taxon>Gordoniaceae</taxon>
        <taxon>Gordonia</taxon>
    </lineage>
</organism>
<proteinExistence type="predicted"/>
<evidence type="ECO:0000313" key="1">
    <source>
        <dbReference type="EMBL" id="GAC86299.1"/>
    </source>
</evidence>
<dbReference type="Proteomes" id="UP000035021">
    <property type="component" value="Unassembled WGS sequence"/>
</dbReference>
<accession>A0ABQ0IRW2</accession>